<proteinExistence type="predicted"/>
<dbReference type="AlphaFoldDB" id="A0A849VQV4"/>
<protein>
    <submittedName>
        <fullName evidence="1">Uncharacterized protein</fullName>
    </submittedName>
</protein>
<comment type="caution">
    <text evidence="1">The sequence shown here is derived from an EMBL/GenBank/DDBJ whole genome shotgun (WGS) entry which is preliminary data.</text>
</comment>
<organism evidence="1 2">
    <name type="scientific">Phyllobacterium pellucidum</name>
    <dbReference type="NCBI Taxonomy" id="2740464"/>
    <lineage>
        <taxon>Bacteria</taxon>
        <taxon>Pseudomonadati</taxon>
        <taxon>Pseudomonadota</taxon>
        <taxon>Alphaproteobacteria</taxon>
        <taxon>Hyphomicrobiales</taxon>
        <taxon>Phyllobacteriaceae</taxon>
        <taxon>Phyllobacterium</taxon>
    </lineage>
</organism>
<dbReference type="RefSeq" id="WP_113281140.1">
    <property type="nucleotide sequence ID" value="NZ_JABUMX010000001.1"/>
</dbReference>
<gene>
    <name evidence="1" type="ORF">HQ945_07465</name>
</gene>
<evidence type="ECO:0000313" key="1">
    <source>
        <dbReference type="EMBL" id="NTS31089.1"/>
    </source>
</evidence>
<reference evidence="1 2" key="1">
    <citation type="submission" date="2020-05" db="EMBL/GenBank/DDBJ databases">
        <authorList>
            <person name="Kim M.K."/>
        </authorList>
    </citation>
    <scope>NUCLEOTIDE SEQUENCE [LARGE SCALE GENOMIC DNA]</scope>
    <source>
        <strain evidence="1 2">BT25</strain>
    </source>
</reference>
<dbReference type="Proteomes" id="UP000550508">
    <property type="component" value="Unassembled WGS sequence"/>
</dbReference>
<accession>A0A849VQV4</accession>
<evidence type="ECO:0000313" key="2">
    <source>
        <dbReference type="Proteomes" id="UP000550508"/>
    </source>
</evidence>
<sequence length="83" mass="9482">MARNTVRTARHAFIENLKLVIAEYQATMERLIAGTDQVFSTGKYGGEDISVETAAHYKQLISHYKAVVLRFENEQTRKVQPKL</sequence>
<name>A0A849VQV4_9HYPH</name>
<dbReference type="EMBL" id="JABUMX010000001">
    <property type="protein sequence ID" value="NTS31089.1"/>
    <property type="molecule type" value="Genomic_DNA"/>
</dbReference>
<keyword evidence="2" id="KW-1185">Reference proteome</keyword>